<dbReference type="Proteomes" id="UP000319613">
    <property type="component" value="Unassembled WGS sequence"/>
</dbReference>
<evidence type="ECO:0000259" key="15">
    <source>
        <dbReference type="Pfam" id="PF03717"/>
    </source>
</evidence>
<evidence type="ECO:0000256" key="1">
    <source>
        <dbReference type="ARBA" id="ARBA00004167"/>
    </source>
</evidence>
<evidence type="ECO:0000256" key="6">
    <source>
        <dbReference type="ARBA" id="ARBA00022692"/>
    </source>
</evidence>
<dbReference type="SUPFAM" id="SSF56601">
    <property type="entry name" value="beta-lactamase/transpeptidase-like"/>
    <property type="match status" value="1"/>
</dbReference>
<evidence type="ECO:0000256" key="13">
    <source>
        <dbReference type="SAM" id="Phobius"/>
    </source>
</evidence>
<evidence type="ECO:0000256" key="8">
    <source>
        <dbReference type="ARBA" id="ARBA00022960"/>
    </source>
</evidence>
<keyword evidence="5" id="KW-0645">Protease</keyword>
<keyword evidence="12" id="KW-0961">Cell wall biogenesis/degradation</keyword>
<organism evidence="16 17">
    <name type="scientific">Candidatus Doudnabacteria bacterium Gr01-1014_77</name>
    <dbReference type="NCBI Taxonomy" id="2017133"/>
    <lineage>
        <taxon>Bacteria</taxon>
        <taxon>Candidatus Doudnaibacteriota</taxon>
    </lineage>
</organism>
<evidence type="ECO:0000256" key="2">
    <source>
        <dbReference type="ARBA" id="ARBA00004236"/>
    </source>
</evidence>
<dbReference type="NCBIfam" id="TIGR03423">
    <property type="entry name" value="pbp2_mrdA"/>
    <property type="match status" value="1"/>
</dbReference>
<evidence type="ECO:0000256" key="12">
    <source>
        <dbReference type="ARBA" id="ARBA00023316"/>
    </source>
</evidence>
<evidence type="ECO:0000256" key="7">
    <source>
        <dbReference type="ARBA" id="ARBA00022801"/>
    </source>
</evidence>
<dbReference type="GO" id="GO:0005886">
    <property type="term" value="C:plasma membrane"/>
    <property type="evidence" value="ECO:0007669"/>
    <property type="project" value="UniProtKB-SubCell"/>
</dbReference>
<evidence type="ECO:0000256" key="10">
    <source>
        <dbReference type="ARBA" id="ARBA00022989"/>
    </source>
</evidence>
<evidence type="ECO:0000256" key="3">
    <source>
        <dbReference type="ARBA" id="ARBA00022475"/>
    </source>
</evidence>
<dbReference type="EMBL" id="VMFF01000039">
    <property type="protein sequence ID" value="TSC65561.1"/>
    <property type="molecule type" value="Genomic_DNA"/>
</dbReference>
<evidence type="ECO:0000256" key="5">
    <source>
        <dbReference type="ARBA" id="ARBA00022670"/>
    </source>
</evidence>
<dbReference type="PANTHER" id="PTHR30627:SF2">
    <property type="entry name" value="PEPTIDOGLYCAN D,D-TRANSPEPTIDASE MRDA"/>
    <property type="match status" value="1"/>
</dbReference>
<dbReference type="GO" id="GO:0071555">
    <property type="term" value="P:cell wall organization"/>
    <property type="evidence" value="ECO:0007669"/>
    <property type="project" value="UniProtKB-KW"/>
</dbReference>
<dbReference type="AlphaFoldDB" id="A0A554JBB3"/>
<dbReference type="GO" id="GO:0008658">
    <property type="term" value="F:penicillin binding"/>
    <property type="evidence" value="ECO:0007669"/>
    <property type="project" value="InterPro"/>
</dbReference>
<keyword evidence="7" id="KW-0378">Hydrolase</keyword>
<dbReference type="GO" id="GO:0008360">
    <property type="term" value="P:regulation of cell shape"/>
    <property type="evidence" value="ECO:0007669"/>
    <property type="project" value="UniProtKB-KW"/>
</dbReference>
<dbReference type="InterPro" id="IPR036138">
    <property type="entry name" value="PBP_dimer_sf"/>
</dbReference>
<keyword evidence="11 13" id="KW-0472">Membrane</keyword>
<keyword evidence="8" id="KW-0133">Cell shape</keyword>
<dbReference type="InterPro" id="IPR017790">
    <property type="entry name" value="Penicillin-binding_protein_2"/>
</dbReference>
<evidence type="ECO:0000256" key="11">
    <source>
        <dbReference type="ARBA" id="ARBA00023136"/>
    </source>
</evidence>
<dbReference type="InterPro" id="IPR001460">
    <property type="entry name" value="PCN-bd_Tpept"/>
</dbReference>
<comment type="caution">
    <text evidence="16">The sequence shown here is derived from an EMBL/GenBank/DDBJ whole genome shotgun (WGS) entry which is preliminary data.</text>
</comment>
<protein>
    <submittedName>
        <fullName evidence="16">Penicillin-binding protein 2</fullName>
    </submittedName>
</protein>
<evidence type="ECO:0000256" key="4">
    <source>
        <dbReference type="ARBA" id="ARBA00022519"/>
    </source>
</evidence>
<name>A0A554JBB3_9BACT</name>
<evidence type="ECO:0000259" key="14">
    <source>
        <dbReference type="Pfam" id="PF00905"/>
    </source>
</evidence>
<accession>A0A554JBB3</accession>
<dbReference type="GO" id="GO:0009252">
    <property type="term" value="P:peptidoglycan biosynthetic process"/>
    <property type="evidence" value="ECO:0007669"/>
    <property type="project" value="UniProtKB-KW"/>
</dbReference>
<keyword evidence="9" id="KW-0573">Peptidoglycan synthesis</keyword>
<dbReference type="Gene3D" id="3.40.710.10">
    <property type="entry name" value="DD-peptidase/beta-lactamase superfamily"/>
    <property type="match status" value="1"/>
</dbReference>
<dbReference type="GO" id="GO:0009002">
    <property type="term" value="F:serine-type D-Ala-D-Ala carboxypeptidase activity"/>
    <property type="evidence" value="ECO:0007669"/>
    <property type="project" value="InterPro"/>
</dbReference>
<evidence type="ECO:0000313" key="17">
    <source>
        <dbReference type="Proteomes" id="UP000319613"/>
    </source>
</evidence>
<feature type="transmembrane region" description="Helical" evidence="13">
    <location>
        <begin position="47"/>
        <end position="67"/>
    </location>
</feature>
<dbReference type="Gene3D" id="3.90.1310.10">
    <property type="entry name" value="Penicillin-binding protein 2a (Domain 2)"/>
    <property type="match status" value="1"/>
</dbReference>
<reference evidence="16 17" key="1">
    <citation type="submission" date="2017-07" db="EMBL/GenBank/DDBJ databases">
        <title>Mechanisms for carbon and nitrogen cycling indicate functional differentiation within the Candidate Phyla Radiation.</title>
        <authorList>
            <person name="Danczak R.E."/>
            <person name="Johnston M.D."/>
            <person name="Kenah C."/>
            <person name="Slattery M."/>
            <person name="Wrighton K.C."/>
            <person name="Wilkins M.J."/>
        </authorList>
    </citation>
    <scope>NUCLEOTIDE SEQUENCE [LARGE SCALE GENOMIC DNA]</scope>
    <source>
        <strain evidence="16">Gr01-1014_77</strain>
    </source>
</reference>
<sequence>MKDPFSVYNSNFEKKTHRPKLDWEEGALFQASEPDDYYEGQSEDSRITFYVSIVVLVFLVLFGRLIVLQIAQGEHFRTLADQNRLRVQEILAPRGIIYDYQGKQLVENVPSFELVVTPADLPKDFEPSVKTLSDLMGFEADPLIEEIQKKSATSYQPISVMQNLPKDYALLFESKASQFPGFAIQHNPIRQYPDALIFSHLLGYTGKITDQELSNQEEGEYAHNGYIGKTGIEAEYEKYLRGIAGKKQVEVDAKGNLKSLHGQIDPEPGDSLILNIDLELQKELYKNIVAHNGNKKAAAIALDPQNGKVLALVSLPGFDNNLFSQGISQKDYLKLTTDPKKPLFNRAISGTYPPGSTIKPVIASAALQEGVVDDKTVIYDNGDLIYGGFHFRGWKEDGLGPMTVRTAISMSSDIYFYTVGGGQSALNIAGLGPERLAKYDRLFGMGSPLGIDLPSEAAGLVADPYWKKNHFDTKEMQIWYPGDTYHVSIGQGDMLATPLQVAMWTSVVANGGTLYRPYILDRVTDVENKVIFEKKQEVIRSDFIDPKNIEIVRQGMRMTVTEGTARSLSTLPITAAGKTGTAQFDSANPAATHAWFTAFAPYENPRIVITVLIEAGGEGSLAASPVVKETLLWWAEHRNK</sequence>
<proteinExistence type="predicted"/>
<dbReference type="Gene3D" id="3.30.1390.30">
    <property type="entry name" value="Penicillin-binding protein 2a, domain 3"/>
    <property type="match status" value="1"/>
</dbReference>
<gene>
    <name evidence="16" type="ORF">G01um101477_418</name>
</gene>
<keyword evidence="10 13" id="KW-1133">Transmembrane helix</keyword>
<dbReference type="SUPFAM" id="SSF56519">
    <property type="entry name" value="Penicillin binding protein dimerisation domain"/>
    <property type="match status" value="1"/>
</dbReference>
<feature type="domain" description="Penicillin-binding protein dimerisation" evidence="15">
    <location>
        <begin position="90"/>
        <end position="257"/>
    </location>
</feature>
<evidence type="ECO:0000313" key="16">
    <source>
        <dbReference type="EMBL" id="TSC65561.1"/>
    </source>
</evidence>
<evidence type="ECO:0000256" key="9">
    <source>
        <dbReference type="ARBA" id="ARBA00022984"/>
    </source>
</evidence>
<feature type="domain" description="Penicillin-binding protein transpeptidase" evidence="14">
    <location>
        <begin position="298"/>
        <end position="630"/>
    </location>
</feature>
<dbReference type="InterPro" id="IPR005311">
    <property type="entry name" value="PBP_dimer"/>
</dbReference>
<comment type="subcellular location">
    <subcellularLocation>
        <location evidence="2">Cell membrane</location>
    </subcellularLocation>
    <subcellularLocation>
        <location evidence="1">Membrane</location>
        <topology evidence="1">Single-pass membrane protein</topology>
    </subcellularLocation>
</comment>
<dbReference type="PANTHER" id="PTHR30627">
    <property type="entry name" value="PEPTIDOGLYCAN D,D-TRANSPEPTIDASE"/>
    <property type="match status" value="1"/>
</dbReference>
<dbReference type="Pfam" id="PF00905">
    <property type="entry name" value="Transpeptidase"/>
    <property type="match status" value="1"/>
</dbReference>
<keyword evidence="6 13" id="KW-0812">Transmembrane</keyword>
<dbReference type="GO" id="GO:0006508">
    <property type="term" value="P:proteolysis"/>
    <property type="evidence" value="ECO:0007669"/>
    <property type="project" value="UniProtKB-KW"/>
</dbReference>
<dbReference type="InterPro" id="IPR012338">
    <property type="entry name" value="Beta-lactam/transpept-like"/>
</dbReference>
<keyword evidence="3" id="KW-1003">Cell membrane</keyword>
<keyword evidence="4" id="KW-0997">Cell inner membrane</keyword>
<dbReference type="Pfam" id="PF03717">
    <property type="entry name" value="PBP_dimer"/>
    <property type="match status" value="1"/>
</dbReference>
<dbReference type="GO" id="GO:0071972">
    <property type="term" value="F:peptidoglycan L,D-transpeptidase activity"/>
    <property type="evidence" value="ECO:0007669"/>
    <property type="project" value="TreeGrafter"/>
</dbReference>
<dbReference type="InterPro" id="IPR050515">
    <property type="entry name" value="Beta-lactam/transpept"/>
</dbReference>